<evidence type="ECO:0000313" key="3">
    <source>
        <dbReference type="Proteomes" id="UP000770015"/>
    </source>
</evidence>
<dbReference type="EMBL" id="JAGSXJ010000009">
    <property type="protein sequence ID" value="KAH6688465.1"/>
    <property type="molecule type" value="Genomic_DNA"/>
</dbReference>
<reference evidence="2" key="1">
    <citation type="journal article" date="2021" name="Nat. Commun.">
        <title>Genetic determinants of endophytism in the Arabidopsis root mycobiome.</title>
        <authorList>
            <person name="Mesny F."/>
            <person name="Miyauchi S."/>
            <person name="Thiergart T."/>
            <person name="Pickel B."/>
            <person name="Atanasova L."/>
            <person name="Karlsson M."/>
            <person name="Huettel B."/>
            <person name="Barry K.W."/>
            <person name="Haridas S."/>
            <person name="Chen C."/>
            <person name="Bauer D."/>
            <person name="Andreopoulos W."/>
            <person name="Pangilinan J."/>
            <person name="LaButti K."/>
            <person name="Riley R."/>
            <person name="Lipzen A."/>
            <person name="Clum A."/>
            <person name="Drula E."/>
            <person name="Henrissat B."/>
            <person name="Kohler A."/>
            <person name="Grigoriev I.V."/>
            <person name="Martin F.M."/>
            <person name="Hacquard S."/>
        </authorList>
    </citation>
    <scope>NUCLEOTIDE SEQUENCE</scope>
    <source>
        <strain evidence="2">MPI-SDFR-AT-0117</strain>
    </source>
</reference>
<evidence type="ECO:0000313" key="2">
    <source>
        <dbReference type="EMBL" id="KAH6688465.1"/>
    </source>
</evidence>
<dbReference type="OrthoDB" id="4160064at2759"/>
<keyword evidence="1" id="KW-0472">Membrane</keyword>
<gene>
    <name evidence="2" type="ORF">F5X68DRAFT_80071</name>
</gene>
<proteinExistence type="predicted"/>
<comment type="caution">
    <text evidence="2">The sequence shown here is derived from an EMBL/GenBank/DDBJ whole genome shotgun (WGS) entry which is preliminary data.</text>
</comment>
<name>A0A9P9A996_9PEZI</name>
<organism evidence="2 3">
    <name type="scientific">Plectosphaerella plurivora</name>
    <dbReference type="NCBI Taxonomy" id="936078"/>
    <lineage>
        <taxon>Eukaryota</taxon>
        <taxon>Fungi</taxon>
        <taxon>Dikarya</taxon>
        <taxon>Ascomycota</taxon>
        <taxon>Pezizomycotina</taxon>
        <taxon>Sordariomycetes</taxon>
        <taxon>Hypocreomycetidae</taxon>
        <taxon>Glomerellales</taxon>
        <taxon>Plectosphaerellaceae</taxon>
        <taxon>Plectosphaerella</taxon>
    </lineage>
</organism>
<dbReference type="Proteomes" id="UP000770015">
    <property type="component" value="Unassembled WGS sequence"/>
</dbReference>
<keyword evidence="1" id="KW-0812">Transmembrane</keyword>
<keyword evidence="1" id="KW-1133">Transmembrane helix</keyword>
<dbReference type="AlphaFoldDB" id="A0A9P9A996"/>
<sequence>MNPKTPASSPLNPYLLTATRALAFVRIGVGAASFLAPQLTCASHGYYVPAPYALLVRMMGHREAINGGLLATALASDAKSGDKKYVRRALMVGLIADSLDICAVIYGFSRGEVESMTAYILGGAAAGAITLALAMRRAYSIEV</sequence>
<feature type="transmembrane region" description="Helical" evidence="1">
    <location>
        <begin position="89"/>
        <end position="109"/>
    </location>
</feature>
<evidence type="ECO:0008006" key="4">
    <source>
        <dbReference type="Google" id="ProtNLM"/>
    </source>
</evidence>
<keyword evidence="3" id="KW-1185">Reference proteome</keyword>
<protein>
    <recommendedName>
        <fullName evidence="4">DUF4267 domain-containing protein</fullName>
    </recommendedName>
</protein>
<accession>A0A9P9A996</accession>
<evidence type="ECO:0000256" key="1">
    <source>
        <dbReference type="SAM" id="Phobius"/>
    </source>
</evidence>
<feature type="transmembrane region" description="Helical" evidence="1">
    <location>
        <begin position="115"/>
        <end position="135"/>
    </location>
</feature>